<evidence type="ECO:0000313" key="3">
    <source>
        <dbReference type="Proteomes" id="UP000663868"/>
    </source>
</evidence>
<dbReference type="Proteomes" id="UP000663868">
    <property type="component" value="Unassembled WGS sequence"/>
</dbReference>
<dbReference type="AlphaFoldDB" id="A0A819IGL1"/>
<sequence>MALAKEFVESLDWDSVLFDSSHDKCYCNNCYPATWANVTDAGGQKYVIPRGWVRIGLYVDAATVGVNDIWNKWIVTFHGTSLVAAKSIIHNGQFWLPEDELIGWSLLRIGPGYISGKKHIYTSPTIAYSSLPLYSPKYDFNSLNDNFDYKAQIVLQCRQKPNTYSVQGETIDARTTRICPFIPNSEIEYFTEIRGSLVAYGLLVKLI</sequence>
<name>A0A819IGL1_9BILA</name>
<gene>
    <name evidence="1" type="ORF">IZO911_LOCUS3977</name>
    <name evidence="2" type="ORF">KXQ929_LOCUS23392</name>
</gene>
<dbReference type="EMBL" id="CAJOBB010001856">
    <property type="protein sequence ID" value="CAF3911714.1"/>
    <property type="molecule type" value="Genomic_DNA"/>
</dbReference>
<proteinExistence type="predicted"/>
<reference evidence="2" key="1">
    <citation type="submission" date="2021-02" db="EMBL/GenBank/DDBJ databases">
        <authorList>
            <person name="Nowell W R."/>
        </authorList>
    </citation>
    <scope>NUCLEOTIDE SEQUENCE</scope>
</reference>
<protein>
    <submittedName>
        <fullName evidence="2">Uncharacterized protein</fullName>
    </submittedName>
</protein>
<dbReference type="Proteomes" id="UP000663860">
    <property type="component" value="Unassembled WGS sequence"/>
</dbReference>
<accession>A0A819IGL1</accession>
<evidence type="ECO:0000313" key="1">
    <source>
        <dbReference type="EMBL" id="CAF0748291.1"/>
    </source>
</evidence>
<evidence type="ECO:0000313" key="2">
    <source>
        <dbReference type="EMBL" id="CAF3911714.1"/>
    </source>
</evidence>
<comment type="caution">
    <text evidence="2">The sequence shown here is derived from an EMBL/GenBank/DDBJ whole genome shotgun (WGS) entry which is preliminary data.</text>
</comment>
<organism evidence="2 3">
    <name type="scientific">Adineta steineri</name>
    <dbReference type="NCBI Taxonomy" id="433720"/>
    <lineage>
        <taxon>Eukaryota</taxon>
        <taxon>Metazoa</taxon>
        <taxon>Spiralia</taxon>
        <taxon>Gnathifera</taxon>
        <taxon>Rotifera</taxon>
        <taxon>Eurotatoria</taxon>
        <taxon>Bdelloidea</taxon>
        <taxon>Adinetida</taxon>
        <taxon>Adinetidae</taxon>
        <taxon>Adineta</taxon>
    </lineage>
</organism>
<dbReference type="EMBL" id="CAJNOE010000021">
    <property type="protein sequence ID" value="CAF0748291.1"/>
    <property type="molecule type" value="Genomic_DNA"/>
</dbReference>